<accession>A0A835XKG0</accession>
<dbReference type="InterPro" id="IPR036457">
    <property type="entry name" value="PPM-type-like_dom_sf"/>
</dbReference>
<keyword evidence="4" id="KW-1185">Reference proteome</keyword>
<feature type="compositionally biased region" description="Low complexity" evidence="1">
    <location>
        <begin position="272"/>
        <end position="288"/>
    </location>
</feature>
<evidence type="ECO:0000259" key="2">
    <source>
        <dbReference type="PROSITE" id="PS51746"/>
    </source>
</evidence>
<feature type="domain" description="PPM-type phosphatase" evidence="2">
    <location>
        <begin position="886"/>
        <end position="1206"/>
    </location>
</feature>
<feature type="compositionally biased region" description="Low complexity" evidence="1">
    <location>
        <begin position="33"/>
        <end position="44"/>
    </location>
</feature>
<organism evidence="3 4">
    <name type="scientific">Edaphochlamys debaryana</name>
    <dbReference type="NCBI Taxonomy" id="47281"/>
    <lineage>
        <taxon>Eukaryota</taxon>
        <taxon>Viridiplantae</taxon>
        <taxon>Chlorophyta</taxon>
        <taxon>core chlorophytes</taxon>
        <taxon>Chlorophyceae</taxon>
        <taxon>CS clade</taxon>
        <taxon>Chlamydomonadales</taxon>
        <taxon>Chlamydomonadales incertae sedis</taxon>
        <taxon>Edaphochlamys</taxon>
    </lineage>
</organism>
<dbReference type="AlphaFoldDB" id="A0A835XKG0"/>
<feature type="region of interest" description="Disordered" evidence="1">
    <location>
        <begin position="702"/>
        <end position="748"/>
    </location>
</feature>
<feature type="compositionally biased region" description="Pro residues" evidence="1">
    <location>
        <begin position="51"/>
        <end position="69"/>
    </location>
</feature>
<sequence length="1210" mass="121823">MDSRLASSANTGSRVGTRACDVAAESPAGPADASFAGGPRGAASRPRRRNAPPPPADAAPPSPSHPQPAVPRSLALAPHTSCHPLTPGAPPEGDDGAGGCSPLDALCRVEWGAACRLGRALGGPRGALPLRLSCAAGRRLADGALAAPPDGRMHMRCGGVGLPPLPLPAAAAMGEDGAAGARAAAFGVEGYERWAAMLPAFLAAARRAGEVMAAAAGGSSDGGDEAGGGGGLTLSIALEVDVTAPGLSRLWSPILGAAAAAATARTDPEGCAASGAGSSSSSSRRAPAGPLPHVRRLELCVTGSAELLAARAAAVEREVAQRLTGGLQRPPSGGAAAGGSEAEAGAAERRLRALARARHLAGHECARRLRGMAAAAPFTPELAAALAALFPGLTELALRGRWAWGLADSDNDPDGGLAAALGLGPDSAHSELALEMAPGGYDISGVATTEDDVTALSLSARQLLATGLPRFATALPGLRKLSLAAGSVEAGGGGGAEDEETWAASCQGQLLPVLRALTGLQAPLLALVLRRGDGSELRLDMRRQDPLPPPPAEPLLLGLQPPLPPPPLAPLQPQRVATLQVINGTCTASAEGGRTAADTGVGGGGSGGGNVHQTPLFLTGPLMRLAVRLAAAFPCLRVLRLGSLSLSEDGSEGWLAVDAVTSLGAEMPQVEVEVVEALPSCEAGLLRSALGRWVKPNSLVLRPWEPGPSPHAGSSERGGGGGSGAAPEGGTGTCGGRGGSSEGDGEADGEGAALIISRVEGWLADLISLPPERLPRLMAFVRESMSERMTFLWLGKSQGCQPQVHRGRTACQVTTLSASTSTPTHAAGFSVPSQRARGGRSEHPGPLATFQGTAQLTGLLKERSQDYFLAHDRIPLSVEDLDLCFERGSVEDAGAAAGCSTSNSGGVRVTAGLPSLLLTGVFDGHGGETSARFAHEAILSLIASDKALHQSLGAADVDSTAAALKAAYNKVDGELLALAAASASAPAEPSPDVSPLASDESSTLGRGGRSEGAKASRGHVPYQDGTTALVTVQLGGLLAVANAGDSRAVLCRSGEAVRLSRDHTPALRSERERIEAAGGQVVVARGAARVVVPLAGSPDVLQALSVSRSLGDPQFKAHGLVTCEPDVSVMTLQPGLDEFLISASDGLWGRVPDQDAVDCVAGVLAEYAHMSAAHRGSAAKAAAKRLLRLAQDAGSVDDVTVVVSVFAWAP</sequence>
<dbReference type="Pfam" id="PF00481">
    <property type="entry name" value="PP2C"/>
    <property type="match status" value="1"/>
</dbReference>
<reference evidence="3" key="1">
    <citation type="journal article" date="2020" name="bioRxiv">
        <title>Comparative genomics of Chlamydomonas.</title>
        <authorList>
            <person name="Craig R.J."/>
            <person name="Hasan A.R."/>
            <person name="Ness R.W."/>
            <person name="Keightley P.D."/>
        </authorList>
    </citation>
    <scope>NUCLEOTIDE SEQUENCE</scope>
    <source>
        <strain evidence="3">CCAP 11/70</strain>
    </source>
</reference>
<feature type="region of interest" description="Disordered" evidence="1">
    <location>
        <begin position="268"/>
        <end position="290"/>
    </location>
</feature>
<comment type="caution">
    <text evidence="3">The sequence shown here is derived from an EMBL/GenBank/DDBJ whole genome shotgun (WGS) entry which is preliminary data.</text>
</comment>
<gene>
    <name evidence="3" type="ORF">HYH03_016101</name>
</gene>
<proteinExistence type="predicted"/>
<feature type="region of interest" description="Disordered" evidence="1">
    <location>
        <begin position="985"/>
        <end position="1021"/>
    </location>
</feature>
<dbReference type="Gene3D" id="3.60.40.10">
    <property type="entry name" value="PPM-type phosphatase domain"/>
    <property type="match status" value="1"/>
</dbReference>
<dbReference type="Proteomes" id="UP000612055">
    <property type="component" value="Unassembled WGS sequence"/>
</dbReference>
<evidence type="ECO:0000313" key="4">
    <source>
        <dbReference type="Proteomes" id="UP000612055"/>
    </source>
</evidence>
<name>A0A835XKG0_9CHLO</name>
<evidence type="ECO:0000256" key="1">
    <source>
        <dbReference type="SAM" id="MobiDB-lite"/>
    </source>
</evidence>
<dbReference type="InterPro" id="IPR001932">
    <property type="entry name" value="PPM-type_phosphatase-like_dom"/>
</dbReference>
<feature type="region of interest" description="Disordered" evidence="1">
    <location>
        <begin position="822"/>
        <end position="845"/>
    </location>
</feature>
<feature type="region of interest" description="Disordered" evidence="1">
    <location>
        <begin position="323"/>
        <end position="343"/>
    </location>
</feature>
<dbReference type="EMBL" id="JAEHOE010000135">
    <property type="protein sequence ID" value="KAG2485114.1"/>
    <property type="molecule type" value="Genomic_DNA"/>
</dbReference>
<feature type="compositionally biased region" description="Gly residues" evidence="1">
    <location>
        <begin position="716"/>
        <end position="742"/>
    </location>
</feature>
<dbReference type="PROSITE" id="PS51746">
    <property type="entry name" value="PPM_2"/>
    <property type="match status" value="1"/>
</dbReference>
<feature type="compositionally biased region" description="Polar residues" evidence="1">
    <location>
        <begin position="1"/>
        <end position="14"/>
    </location>
</feature>
<protein>
    <recommendedName>
        <fullName evidence="2">PPM-type phosphatase domain-containing protein</fullName>
    </recommendedName>
</protein>
<dbReference type="SMART" id="SM00332">
    <property type="entry name" value="PP2Cc"/>
    <property type="match status" value="1"/>
</dbReference>
<evidence type="ECO:0000313" key="3">
    <source>
        <dbReference type="EMBL" id="KAG2485114.1"/>
    </source>
</evidence>
<dbReference type="SUPFAM" id="SSF81606">
    <property type="entry name" value="PP2C-like"/>
    <property type="match status" value="1"/>
</dbReference>
<dbReference type="GO" id="GO:0004722">
    <property type="term" value="F:protein serine/threonine phosphatase activity"/>
    <property type="evidence" value="ECO:0007669"/>
    <property type="project" value="InterPro"/>
</dbReference>
<dbReference type="PANTHER" id="PTHR47992">
    <property type="entry name" value="PROTEIN PHOSPHATASE"/>
    <property type="match status" value="1"/>
</dbReference>
<feature type="compositionally biased region" description="Low complexity" evidence="1">
    <location>
        <begin position="329"/>
        <end position="343"/>
    </location>
</feature>
<feature type="region of interest" description="Disordered" evidence="1">
    <location>
        <begin position="1"/>
        <end position="72"/>
    </location>
</feature>
<dbReference type="CDD" id="cd00143">
    <property type="entry name" value="PP2Cc"/>
    <property type="match status" value="1"/>
</dbReference>
<dbReference type="OrthoDB" id="416093at2759"/>
<dbReference type="InterPro" id="IPR015655">
    <property type="entry name" value="PP2C"/>
</dbReference>